<dbReference type="PATRIC" id="fig|1036673.3.peg.2108"/>
<evidence type="ECO:0000256" key="2">
    <source>
        <dbReference type="ARBA" id="ARBA00022448"/>
    </source>
</evidence>
<protein>
    <submittedName>
        <fullName evidence="8">Major facilitator superfamily MFS_1</fullName>
    </submittedName>
</protein>
<dbReference type="PANTHER" id="PTHR23531">
    <property type="entry name" value="QUINOLENE RESISTANCE PROTEIN NORA"/>
    <property type="match status" value="1"/>
</dbReference>
<dbReference type="KEGG" id="pms:KNP414_02339"/>
<dbReference type="EMBL" id="CP002869">
    <property type="protein sequence ID" value="AEI40900.1"/>
    <property type="molecule type" value="Genomic_DNA"/>
</dbReference>
<dbReference type="PANTHER" id="PTHR23531:SF2">
    <property type="entry name" value="PERMEASE"/>
    <property type="match status" value="1"/>
</dbReference>
<evidence type="ECO:0000256" key="1">
    <source>
        <dbReference type="ARBA" id="ARBA00004651"/>
    </source>
</evidence>
<dbReference type="Pfam" id="PF07690">
    <property type="entry name" value="MFS_1"/>
    <property type="match status" value="1"/>
</dbReference>
<dbReference type="Gene3D" id="1.20.1250.20">
    <property type="entry name" value="MFS general substrate transporter like domains"/>
    <property type="match status" value="1"/>
</dbReference>
<feature type="transmembrane region" description="Helical" evidence="6">
    <location>
        <begin position="349"/>
        <end position="371"/>
    </location>
</feature>
<feature type="transmembrane region" description="Helical" evidence="6">
    <location>
        <begin position="73"/>
        <end position="89"/>
    </location>
</feature>
<evidence type="ECO:0000313" key="9">
    <source>
        <dbReference type="Proteomes" id="UP000006620"/>
    </source>
</evidence>
<proteinExistence type="predicted"/>
<feature type="transmembrane region" description="Helical" evidence="6">
    <location>
        <begin position="320"/>
        <end position="343"/>
    </location>
</feature>
<keyword evidence="5 6" id="KW-0472">Membrane</keyword>
<evidence type="ECO:0000256" key="4">
    <source>
        <dbReference type="ARBA" id="ARBA00022989"/>
    </source>
</evidence>
<dbReference type="HOGENOM" id="CLU_001265_10_13_9"/>
<feature type="transmembrane region" description="Helical" evidence="6">
    <location>
        <begin position="12"/>
        <end position="34"/>
    </location>
</feature>
<dbReference type="GO" id="GO:0022857">
    <property type="term" value="F:transmembrane transporter activity"/>
    <property type="evidence" value="ECO:0007669"/>
    <property type="project" value="InterPro"/>
</dbReference>
<dbReference type="Proteomes" id="UP000006620">
    <property type="component" value="Chromosome"/>
</dbReference>
<organism evidence="8 9">
    <name type="scientific">Paenibacillus mucilaginosus (strain KNP414)</name>
    <dbReference type="NCBI Taxonomy" id="1036673"/>
    <lineage>
        <taxon>Bacteria</taxon>
        <taxon>Bacillati</taxon>
        <taxon>Bacillota</taxon>
        <taxon>Bacilli</taxon>
        <taxon>Bacillales</taxon>
        <taxon>Paenibacillaceae</taxon>
        <taxon>Paenibacillus</taxon>
    </lineage>
</organism>
<dbReference type="InterPro" id="IPR011701">
    <property type="entry name" value="MFS"/>
</dbReference>
<feature type="transmembrane region" description="Helical" evidence="6">
    <location>
        <begin position="160"/>
        <end position="181"/>
    </location>
</feature>
<reference evidence="9" key="1">
    <citation type="submission" date="2011-06" db="EMBL/GenBank/DDBJ databases">
        <title>Complete genome sequence of Paenibacillus mucilaginosus KNP414.</title>
        <authorList>
            <person name="Wang J."/>
            <person name="Hu S."/>
            <person name="Hu X."/>
            <person name="Zhang B."/>
            <person name="Dong D."/>
            <person name="Zhang S."/>
            <person name="Zhao K."/>
            <person name="Wu D."/>
        </authorList>
    </citation>
    <scope>NUCLEOTIDE SEQUENCE [LARGE SCALE GENOMIC DNA]</scope>
    <source>
        <strain evidence="9">KNP414</strain>
    </source>
</reference>
<dbReference type="InterPro" id="IPR052714">
    <property type="entry name" value="MFS_Exporter"/>
</dbReference>
<keyword evidence="2" id="KW-0813">Transport</keyword>
<dbReference type="InterPro" id="IPR036259">
    <property type="entry name" value="MFS_trans_sf"/>
</dbReference>
<keyword evidence="4 6" id="KW-1133">Transmembrane helix</keyword>
<keyword evidence="3 6" id="KW-0812">Transmembrane</keyword>
<sequence>MDKLWTRSFITLTVGMLFLGTGFYLLLPTLPFFIRELGGNDSQIGLAAGMFTIAAVVCRPLVGALLDRYGRRPFILGGMLAFTAAMYLYDWVFGIAALMILRALHGVSWAFTTTSIFTAITDSIPASRRAEGMGWAGASMTVAMAVGPLLGLWVLEQSSYHHLFLFAAGLSAVSLLLASGVRTPFQPSASRGPLVFFDKSLGPIAAGVFFLAVAYGGVTTFLPLFAQSIGVNAGHFFLTYAITLTLTRPLAGSLSDRHGELAVIVPALGVTVAALAVLAGSSGLPGVLTAAVLYGIGTGGAQPALQAATLRIAHPERRGVANASFLTAFDLGIGLGSILLGAVSEYLGYPTLFTISAVSVAVSMMIGAVFVRRMLAQRAARH</sequence>
<dbReference type="GO" id="GO:0005886">
    <property type="term" value="C:plasma membrane"/>
    <property type="evidence" value="ECO:0007669"/>
    <property type="project" value="UniProtKB-SubCell"/>
</dbReference>
<dbReference type="AlphaFoldDB" id="F8F7Z6"/>
<evidence type="ECO:0000256" key="3">
    <source>
        <dbReference type="ARBA" id="ARBA00022692"/>
    </source>
</evidence>
<comment type="subcellular location">
    <subcellularLocation>
        <location evidence="1">Cell membrane</location>
        <topology evidence="1">Multi-pass membrane protein</topology>
    </subcellularLocation>
</comment>
<gene>
    <name evidence="8" type="ordered locus">KNP414_02339</name>
</gene>
<dbReference type="PROSITE" id="PS00216">
    <property type="entry name" value="SUGAR_TRANSPORT_1"/>
    <property type="match status" value="1"/>
</dbReference>
<name>F8F7Z6_PAEMK</name>
<feature type="transmembrane region" description="Helical" evidence="6">
    <location>
        <begin position="259"/>
        <end position="280"/>
    </location>
</feature>
<evidence type="ECO:0000256" key="5">
    <source>
        <dbReference type="ARBA" id="ARBA00023136"/>
    </source>
</evidence>
<dbReference type="InterPro" id="IPR020846">
    <property type="entry name" value="MFS_dom"/>
</dbReference>
<evidence type="ECO:0000313" key="8">
    <source>
        <dbReference type="EMBL" id="AEI40900.1"/>
    </source>
</evidence>
<feature type="transmembrane region" description="Helical" evidence="6">
    <location>
        <begin position="46"/>
        <end position="66"/>
    </location>
</feature>
<feature type="transmembrane region" description="Helical" evidence="6">
    <location>
        <begin position="201"/>
        <end position="218"/>
    </location>
</feature>
<dbReference type="CDD" id="cd17489">
    <property type="entry name" value="MFS_YfcJ_like"/>
    <property type="match status" value="1"/>
</dbReference>
<dbReference type="InterPro" id="IPR005829">
    <property type="entry name" value="Sugar_transporter_CS"/>
</dbReference>
<dbReference type="SUPFAM" id="SSF103473">
    <property type="entry name" value="MFS general substrate transporter"/>
    <property type="match status" value="1"/>
</dbReference>
<feature type="transmembrane region" description="Helical" evidence="6">
    <location>
        <begin position="132"/>
        <end position="154"/>
    </location>
</feature>
<dbReference type="PROSITE" id="PS50850">
    <property type="entry name" value="MFS"/>
    <property type="match status" value="1"/>
</dbReference>
<feature type="domain" description="Major facilitator superfamily (MFS) profile" evidence="7">
    <location>
        <begin position="8"/>
        <end position="375"/>
    </location>
</feature>
<accession>F8F7Z6</accession>
<evidence type="ECO:0000256" key="6">
    <source>
        <dbReference type="SAM" id="Phobius"/>
    </source>
</evidence>
<evidence type="ECO:0000259" key="7">
    <source>
        <dbReference type="PROSITE" id="PS50850"/>
    </source>
</evidence>
<dbReference type="RefSeq" id="WP_013916061.1">
    <property type="nucleotide sequence ID" value="NC_015690.1"/>
</dbReference>
<reference evidence="8 9" key="2">
    <citation type="journal article" date="2013" name="Genome Announc.">
        <title>Genome Sequence of Growth-Improving Paenibacillus mucilaginosus Strain KNP414.</title>
        <authorList>
            <person name="Lu J.J."/>
            <person name="Wang J.F."/>
            <person name="Hu X.F."/>
        </authorList>
    </citation>
    <scope>NUCLEOTIDE SEQUENCE [LARGE SCALE GENOMIC DNA]</scope>
    <source>
        <strain evidence="8 9">KNP414</strain>
    </source>
</reference>
<feature type="transmembrane region" description="Helical" evidence="6">
    <location>
        <begin position="224"/>
        <end position="247"/>
    </location>
</feature>